<feature type="domain" description="ASCH" evidence="1">
    <location>
        <begin position="1"/>
        <end position="82"/>
    </location>
</feature>
<organism evidence="2 3">
    <name type="scientific">Mesobacillus zeae</name>
    <dbReference type="NCBI Taxonomy" id="1917180"/>
    <lineage>
        <taxon>Bacteria</taxon>
        <taxon>Bacillati</taxon>
        <taxon>Bacillota</taxon>
        <taxon>Bacilli</taxon>
        <taxon>Bacillales</taxon>
        <taxon>Bacillaceae</taxon>
        <taxon>Mesobacillus</taxon>
    </lineage>
</organism>
<dbReference type="AlphaFoldDB" id="A0A398B107"/>
<protein>
    <submittedName>
        <fullName evidence="2">ASCH domain-containing protein</fullName>
    </submittedName>
</protein>
<dbReference type="EMBL" id="QWVT01000057">
    <property type="protein sequence ID" value="RID81573.1"/>
    <property type="molecule type" value="Genomic_DNA"/>
</dbReference>
<comment type="caution">
    <text evidence="2">The sequence shown here is derived from an EMBL/GenBank/DDBJ whole genome shotgun (WGS) entry which is preliminary data.</text>
</comment>
<dbReference type="Pfam" id="PF04266">
    <property type="entry name" value="ASCH"/>
    <property type="match status" value="1"/>
</dbReference>
<dbReference type="PANTHER" id="PTHR39203">
    <property type="entry name" value="CYTOPLASMIC PROTEIN-RELATED"/>
    <property type="match status" value="1"/>
</dbReference>
<gene>
    <name evidence="2" type="ORF">D1970_21380</name>
</gene>
<dbReference type="RefSeq" id="WP_119114872.1">
    <property type="nucleotide sequence ID" value="NZ_CBCSEO010000037.1"/>
</dbReference>
<evidence type="ECO:0000313" key="2">
    <source>
        <dbReference type="EMBL" id="RID81573.1"/>
    </source>
</evidence>
<dbReference type="Proteomes" id="UP000265816">
    <property type="component" value="Unassembled WGS sequence"/>
</dbReference>
<proteinExistence type="predicted"/>
<dbReference type="InterPro" id="IPR009326">
    <property type="entry name" value="DUF984"/>
</dbReference>
<accession>A0A398B107</accession>
<dbReference type="SUPFAM" id="SSF88697">
    <property type="entry name" value="PUA domain-like"/>
    <property type="match status" value="1"/>
</dbReference>
<dbReference type="SMART" id="SM01022">
    <property type="entry name" value="ASCH"/>
    <property type="match status" value="1"/>
</dbReference>
<dbReference type="OrthoDB" id="9807542at2"/>
<dbReference type="InterPro" id="IPR007374">
    <property type="entry name" value="ASCH_domain"/>
</dbReference>
<dbReference type="Gene3D" id="3.10.400.10">
    <property type="entry name" value="Sulfate adenylyltransferase"/>
    <property type="match status" value="1"/>
</dbReference>
<dbReference type="PANTHER" id="PTHR39203:SF1">
    <property type="entry name" value="CYTOPLASMIC PROTEIN"/>
    <property type="match status" value="1"/>
</dbReference>
<dbReference type="InterPro" id="IPR015947">
    <property type="entry name" value="PUA-like_sf"/>
</dbReference>
<keyword evidence="3" id="KW-1185">Reference proteome</keyword>
<name>A0A398B107_9BACI</name>
<evidence type="ECO:0000259" key="1">
    <source>
        <dbReference type="SMART" id="SM01022"/>
    </source>
</evidence>
<sequence length="87" mass="10241">MIYDLILNRNNNPLAIIRIVDVTIMPMNEVPEDFAAAEGEGDRSYRYWKEEHTRFFSEAFKTNGLIFSEDIKLVCEKFELIHVKKTD</sequence>
<reference evidence="2 3" key="1">
    <citation type="submission" date="2018-08" db="EMBL/GenBank/DDBJ databases">
        <title>Bacillus jemisoniae sp. nov., Bacillus chryseoplanitiae sp. nov., Bacillus resnikiae sp. nov., and Bacillus frankliniae sp. nov., isolated from Viking spacecraft and associated surfaces.</title>
        <authorList>
            <person name="Seuylemezian A."/>
            <person name="Vaishampayan P."/>
        </authorList>
    </citation>
    <scope>NUCLEOTIDE SEQUENCE [LARGE SCALE GENOMIC DNA]</scope>
    <source>
        <strain evidence="2 3">JJ-247</strain>
    </source>
</reference>
<evidence type="ECO:0000313" key="3">
    <source>
        <dbReference type="Proteomes" id="UP000265816"/>
    </source>
</evidence>